<name>A0A0N1HY63_9EURO</name>
<dbReference type="PANTHER" id="PTHR13126">
    <property type="entry name" value="CHAPERONE ATP11"/>
    <property type="match status" value="1"/>
</dbReference>
<evidence type="ECO:0000256" key="4">
    <source>
        <dbReference type="ARBA" id="ARBA00023128"/>
    </source>
</evidence>
<reference evidence="6 7" key="1">
    <citation type="submission" date="2015-06" db="EMBL/GenBank/DDBJ databases">
        <title>Draft genome of the ant-associated black yeast Phialophora attae CBS 131958.</title>
        <authorList>
            <person name="Moreno L.F."/>
            <person name="Stielow B.J."/>
            <person name="de Hoog S."/>
            <person name="Vicente V.A."/>
            <person name="Weiss V.A."/>
            <person name="de Vries M."/>
            <person name="Cruz L.M."/>
            <person name="Souza E.M."/>
        </authorList>
    </citation>
    <scope>NUCLEOTIDE SEQUENCE [LARGE SCALE GENOMIC DNA]</scope>
    <source>
        <strain evidence="6 7">CBS 131958</strain>
    </source>
</reference>
<gene>
    <name evidence="6" type="ORF">AB675_572</name>
</gene>
<evidence type="ECO:0000256" key="3">
    <source>
        <dbReference type="ARBA" id="ARBA00022946"/>
    </source>
</evidence>
<comment type="subcellular location">
    <subcellularLocation>
        <location evidence="1">Mitochondrion</location>
    </subcellularLocation>
</comment>
<dbReference type="GeneID" id="28737836"/>
<dbReference type="InterPro" id="IPR010591">
    <property type="entry name" value="ATP11"/>
</dbReference>
<evidence type="ECO:0000313" key="7">
    <source>
        <dbReference type="Proteomes" id="UP000038010"/>
    </source>
</evidence>
<organism evidence="6 7">
    <name type="scientific">Cyphellophora attinorum</name>
    <dbReference type="NCBI Taxonomy" id="1664694"/>
    <lineage>
        <taxon>Eukaryota</taxon>
        <taxon>Fungi</taxon>
        <taxon>Dikarya</taxon>
        <taxon>Ascomycota</taxon>
        <taxon>Pezizomycotina</taxon>
        <taxon>Eurotiomycetes</taxon>
        <taxon>Chaetothyriomycetidae</taxon>
        <taxon>Chaetothyriales</taxon>
        <taxon>Cyphellophoraceae</taxon>
        <taxon>Cyphellophora</taxon>
    </lineage>
</organism>
<proteinExistence type="inferred from homology"/>
<dbReference type="Pfam" id="PF06644">
    <property type="entry name" value="ATP11"/>
    <property type="match status" value="1"/>
</dbReference>
<evidence type="ECO:0000256" key="2">
    <source>
        <dbReference type="ARBA" id="ARBA00009116"/>
    </source>
</evidence>
<evidence type="ECO:0000256" key="1">
    <source>
        <dbReference type="ARBA" id="ARBA00004173"/>
    </source>
</evidence>
<dbReference type="EMBL" id="LFJN01000001">
    <property type="protein sequence ID" value="KPI45714.1"/>
    <property type="molecule type" value="Genomic_DNA"/>
</dbReference>
<comment type="caution">
    <text evidence="6">The sequence shown here is derived from an EMBL/GenBank/DDBJ whole genome shotgun (WGS) entry which is preliminary data.</text>
</comment>
<dbReference type="VEuPathDB" id="FungiDB:AB675_572"/>
<dbReference type="GO" id="GO:0033615">
    <property type="term" value="P:mitochondrial proton-transporting ATP synthase complex assembly"/>
    <property type="evidence" value="ECO:0007669"/>
    <property type="project" value="TreeGrafter"/>
</dbReference>
<protein>
    <submittedName>
        <fullName evidence="6">Protein ATP11, mitochondrial</fullName>
    </submittedName>
</protein>
<dbReference type="GO" id="GO:0005739">
    <property type="term" value="C:mitochondrion"/>
    <property type="evidence" value="ECO:0007669"/>
    <property type="project" value="UniProtKB-SubCell"/>
</dbReference>
<feature type="compositionally biased region" description="Pro residues" evidence="5">
    <location>
        <begin position="131"/>
        <end position="140"/>
    </location>
</feature>
<evidence type="ECO:0000313" key="6">
    <source>
        <dbReference type="EMBL" id="KPI45714.1"/>
    </source>
</evidence>
<dbReference type="PANTHER" id="PTHR13126:SF0">
    <property type="entry name" value="ATP SYNTHASE MITOCHONDRIAL F1 COMPLEX ASSEMBLY FACTOR 1"/>
    <property type="match status" value="1"/>
</dbReference>
<dbReference type="STRING" id="1664694.A0A0N1HY63"/>
<dbReference type="AlphaFoldDB" id="A0A0N1HY63"/>
<keyword evidence="4" id="KW-0496">Mitochondrion</keyword>
<dbReference type="Proteomes" id="UP000038010">
    <property type="component" value="Unassembled WGS sequence"/>
</dbReference>
<keyword evidence="3" id="KW-0809">Transit peptide</keyword>
<sequence length="382" mass="41521">MPPPPRLLVQPASTAAAASVRLPARRTTTIAPLPAHISQRLSLRPQRRHARVHDVRFVTTQQTSSAAITEKYRAKLQDKARAEGLESISELKEVYKEKISDVRRKAATIGPPIGAGGSKDAGTVTGTGLQHPPPPPPTPQPHQAQGKGSPTHKVPDTGIKPLSSYLDLEKIASLPAKEIELIWRLRHASDPNSLTAVIPLSTYNRMLASAQKHPQFILPLPRPASDDGSGDIQQAADGFAGKDVKRTTADVHFLQWAWHAPSVAPTPGQRTANTHTSTVIFTHLAAFKLHGEHAQPHTTITHHLDLADSHELVLLNGGVVNGRGVSAEEARWLLMCLQKFYDVEGHGGGMGKDKRQELMRKFSTGDTTFSLEELLDEAERVS</sequence>
<keyword evidence="7" id="KW-1185">Reference proteome</keyword>
<dbReference type="RefSeq" id="XP_018005677.1">
    <property type="nucleotide sequence ID" value="XM_018145966.1"/>
</dbReference>
<comment type="similarity">
    <text evidence="2">Belongs to the ATP11 family.</text>
</comment>
<evidence type="ECO:0000256" key="5">
    <source>
        <dbReference type="SAM" id="MobiDB-lite"/>
    </source>
</evidence>
<dbReference type="OrthoDB" id="16535at2759"/>
<feature type="region of interest" description="Disordered" evidence="5">
    <location>
        <begin position="108"/>
        <end position="158"/>
    </location>
</feature>
<accession>A0A0N1HY63</accession>